<accession>A0A0L0G1S4</accession>
<proteinExistence type="predicted"/>
<protein>
    <submittedName>
        <fullName evidence="1">Uncharacterized protein</fullName>
    </submittedName>
</protein>
<name>A0A0L0G1S4_9EUKA</name>
<dbReference type="Proteomes" id="UP000054560">
    <property type="component" value="Unassembled WGS sequence"/>
</dbReference>
<dbReference type="RefSeq" id="XP_014156969.1">
    <property type="nucleotide sequence ID" value="XM_014301494.1"/>
</dbReference>
<dbReference type="EMBL" id="KQ241867">
    <property type="protein sequence ID" value="KNC83067.1"/>
    <property type="molecule type" value="Genomic_DNA"/>
</dbReference>
<dbReference type="GeneID" id="25905164"/>
<keyword evidence="2" id="KW-1185">Reference proteome</keyword>
<sequence length="148" mass="16625">MTPEIQSSKSQRCIAQHLNRKSKAKDTQFVNQHDSFVRRISMAAVPTISSDRKSILLCPIITHSSTTGNSTAISPATERAQFCHTFDPSSESQLIIASIYTISSDKAESEPHTEVAKIPASHNPRRTFSLRKVHDKLRDTLRRRPSIR</sequence>
<evidence type="ECO:0000313" key="2">
    <source>
        <dbReference type="Proteomes" id="UP000054560"/>
    </source>
</evidence>
<reference evidence="1 2" key="1">
    <citation type="submission" date="2011-02" db="EMBL/GenBank/DDBJ databases">
        <title>The Genome Sequence of Sphaeroforma arctica JP610.</title>
        <authorList>
            <consortium name="The Broad Institute Genome Sequencing Platform"/>
            <person name="Russ C."/>
            <person name="Cuomo C."/>
            <person name="Young S.K."/>
            <person name="Zeng Q."/>
            <person name="Gargeya S."/>
            <person name="Alvarado L."/>
            <person name="Berlin A."/>
            <person name="Chapman S.B."/>
            <person name="Chen Z."/>
            <person name="Freedman E."/>
            <person name="Gellesch M."/>
            <person name="Goldberg J."/>
            <person name="Griggs A."/>
            <person name="Gujja S."/>
            <person name="Heilman E."/>
            <person name="Heiman D."/>
            <person name="Howarth C."/>
            <person name="Mehta T."/>
            <person name="Neiman D."/>
            <person name="Pearson M."/>
            <person name="Roberts A."/>
            <person name="Saif S."/>
            <person name="Shea T."/>
            <person name="Shenoy N."/>
            <person name="Sisk P."/>
            <person name="Stolte C."/>
            <person name="Sykes S."/>
            <person name="White J."/>
            <person name="Yandava C."/>
            <person name="Burger G."/>
            <person name="Gray M.W."/>
            <person name="Holland P.W.H."/>
            <person name="King N."/>
            <person name="Lang F.B.F."/>
            <person name="Roger A.J."/>
            <person name="Ruiz-Trillo I."/>
            <person name="Haas B."/>
            <person name="Nusbaum C."/>
            <person name="Birren B."/>
        </authorList>
    </citation>
    <scope>NUCLEOTIDE SEQUENCE [LARGE SCALE GENOMIC DNA]</scope>
    <source>
        <strain evidence="1 2">JP610</strain>
    </source>
</reference>
<evidence type="ECO:0000313" key="1">
    <source>
        <dbReference type="EMBL" id="KNC83067.1"/>
    </source>
</evidence>
<organism evidence="1 2">
    <name type="scientific">Sphaeroforma arctica JP610</name>
    <dbReference type="NCBI Taxonomy" id="667725"/>
    <lineage>
        <taxon>Eukaryota</taxon>
        <taxon>Ichthyosporea</taxon>
        <taxon>Ichthyophonida</taxon>
        <taxon>Sphaeroforma</taxon>
    </lineage>
</organism>
<dbReference type="AlphaFoldDB" id="A0A0L0G1S4"/>
<gene>
    <name evidence="1" type="ORF">SARC_04660</name>
</gene>